<organism evidence="2 3">
    <name type="scientific">Lacrimispora xylanisolvens</name>
    <dbReference type="NCBI Taxonomy" id="384636"/>
    <lineage>
        <taxon>Bacteria</taxon>
        <taxon>Bacillati</taxon>
        <taxon>Bacillota</taxon>
        <taxon>Clostridia</taxon>
        <taxon>Lachnospirales</taxon>
        <taxon>Lachnospiraceae</taxon>
        <taxon>Lacrimispora</taxon>
    </lineage>
</organism>
<feature type="compositionally biased region" description="Low complexity" evidence="1">
    <location>
        <begin position="154"/>
        <end position="164"/>
    </location>
</feature>
<keyword evidence="3" id="KW-1185">Reference proteome</keyword>
<accession>A0A2S6HYB6</accession>
<sequence>MGNRYKFFADIGGDTIEFPVNPKEYTISYPADHKTYDILDIGEIIVPRLPSLMEVSWDSYFPGNSDDPLIYGHDWMEPGDYVEAIKDAMDNQEICDLVISRYNAGGSRMYDTNISAVIADFETTEKGGEAGDVYYKIKFKEYRNYTPIKIPLQNNNNTDSSSTSENLQRAESPALELRVGAAVIANGTYYSSSYGDKPTGTANNLSTVVSRIIPDASRPYPILIGGSRGWIKADQLQVTG</sequence>
<dbReference type="OrthoDB" id="9815473at2"/>
<evidence type="ECO:0000256" key="1">
    <source>
        <dbReference type="SAM" id="MobiDB-lite"/>
    </source>
</evidence>
<name>A0A2S6HYB6_9FIRM</name>
<dbReference type="AlphaFoldDB" id="A0A2S6HYB6"/>
<evidence type="ECO:0000313" key="2">
    <source>
        <dbReference type="EMBL" id="PPK83157.1"/>
    </source>
</evidence>
<gene>
    <name evidence="2" type="ORF">BXY41_101220</name>
</gene>
<feature type="region of interest" description="Disordered" evidence="1">
    <location>
        <begin position="150"/>
        <end position="169"/>
    </location>
</feature>
<proteinExistence type="predicted"/>
<dbReference type="RefSeq" id="WP_104433688.1">
    <property type="nucleotide sequence ID" value="NZ_PTJA01000001.1"/>
</dbReference>
<dbReference type="Proteomes" id="UP000237749">
    <property type="component" value="Unassembled WGS sequence"/>
</dbReference>
<evidence type="ECO:0000313" key="3">
    <source>
        <dbReference type="Proteomes" id="UP000237749"/>
    </source>
</evidence>
<dbReference type="EMBL" id="PTJA01000001">
    <property type="protein sequence ID" value="PPK83157.1"/>
    <property type="molecule type" value="Genomic_DNA"/>
</dbReference>
<comment type="caution">
    <text evidence="2">The sequence shown here is derived from an EMBL/GenBank/DDBJ whole genome shotgun (WGS) entry which is preliminary data.</text>
</comment>
<protein>
    <submittedName>
        <fullName evidence="2">Uncharacterized protein</fullName>
    </submittedName>
</protein>
<reference evidence="2 3" key="1">
    <citation type="submission" date="2018-02" db="EMBL/GenBank/DDBJ databases">
        <title>Genomic Encyclopedia of Archaeal and Bacterial Type Strains, Phase II (KMG-II): from individual species to whole genera.</title>
        <authorList>
            <person name="Goeker M."/>
        </authorList>
    </citation>
    <scope>NUCLEOTIDE SEQUENCE [LARGE SCALE GENOMIC DNA]</scope>
    <source>
        <strain evidence="2 3">DSM 3808</strain>
    </source>
</reference>